<dbReference type="SUPFAM" id="SSF54909">
    <property type="entry name" value="Dimeric alpha+beta barrel"/>
    <property type="match status" value="1"/>
</dbReference>
<feature type="domain" description="ABM" evidence="1">
    <location>
        <begin position="343"/>
        <end position="431"/>
    </location>
</feature>
<accession>A0A2V5K8N6</accession>
<dbReference type="EMBL" id="QJVJ01000005">
    <property type="protein sequence ID" value="PYI54394.1"/>
    <property type="molecule type" value="Genomic_DNA"/>
</dbReference>
<dbReference type="Pfam" id="PF08279">
    <property type="entry name" value="HTH_11"/>
    <property type="match status" value="1"/>
</dbReference>
<dbReference type="PANTHER" id="PTHR34580">
    <property type="match status" value="1"/>
</dbReference>
<dbReference type="AlphaFoldDB" id="A0A2V5K8N6"/>
<comment type="caution">
    <text evidence="2">The sequence shown here is derived from an EMBL/GenBank/DDBJ whole genome shotgun (WGS) entry which is preliminary data.</text>
</comment>
<dbReference type="PROSITE" id="PS52050">
    <property type="entry name" value="WYL"/>
    <property type="match status" value="1"/>
</dbReference>
<gene>
    <name evidence="2" type="ORF">DLM86_13050</name>
</gene>
<dbReference type="InterPro" id="IPR051534">
    <property type="entry name" value="CBASS_pafABC_assoc_protein"/>
</dbReference>
<dbReference type="InterPro" id="IPR011008">
    <property type="entry name" value="Dimeric_a/b-barrel"/>
</dbReference>
<dbReference type="InterPro" id="IPR036388">
    <property type="entry name" value="WH-like_DNA-bd_sf"/>
</dbReference>
<protein>
    <submittedName>
        <fullName evidence="2">DNA-binding transcriptional regulator</fullName>
    </submittedName>
</protein>
<dbReference type="Gene3D" id="3.30.70.100">
    <property type="match status" value="1"/>
</dbReference>
<dbReference type="InterPro" id="IPR007138">
    <property type="entry name" value="ABM_dom"/>
</dbReference>
<dbReference type="Proteomes" id="UP000247476">
    <property type="component" value="Unassembled WGS sequence"/>
</dbReference>
<dbReference type="RefSeq" id="WP_110840453.1">
    <property type="nucleotide sequence ID" value="NZ_QJVJ01000005.1"/>
</dbReference>
<dbReference type="PROSITE" id="PS51725">
    <property type="entry name" value="ABM"/>
    <property type="match status" value="1"/>
</dbReference>
<organism evidence="2 3">
    <name type="scientific">Paenibacillus flagellatus</name>
    <dbReference type="NCBI Taxonomy" id="2211139"/>
    <lineage>
        <taxon>Bacteria</taxon>
        <taxon>Bacillati</taxon>
        <taxon>Bacillota</taxon>
        <taxon>Bacilli</taxon>
        <taxon>Bacillales</taxon>
        <taxon>Paenibacillaceae</taxon>
        <taxon>Paenibacillus</taxon>
    </lineage>
</organism>
<dbReference type="Gene3D" id="1.10.10.10">
    <property type="entry name" value="Winged helix-like DNA-binding domain superfamily/Winged helix DNA-binding domain"/>
    <property type="match status" value="1"/>
</dbReference>
<evidence type="ECO:0000313" key="3">
    <source>
        <dbReference type="Proteomes" id="UP000247476"/>
    </source>
</evidence>
<dbReference type="Pfam" id="PF03992">
    <property type="entry name" value="ABM"/>
    <property type="match status" value="1"/>
</dbReference>
<dbReference type="SUPFAM" id="SSF46785">
    <property type="entry name" value="Winged helix' DNA-binding domain"/>
    <property type="match status" value="1"/>
</dbReference>
<evidence type="ECO:0000259" key="1">
    <source>
        <dbReference type="PROSITE" id="PS51725"/>
    </source>
</evidence>
<keyword evidence="3" id="KW-1185">Reference proteome</keyword>
<evidence type="ECO:0000313" key="2">
    <source>
        <dbReference type="EMBL" id="PYI54394.1"/>
    </source>
</evidence>
<name>A0A2V5K8N6_9BACL</name>
<keyword evidence="2" id="KW-0238">DNA-binding</keyword>
<dbReference type="InterPro" id="IPR036390">
    <property type="entry name" value="WH_DNA-bd_sf"/>
</dbReference>
<dbReference type="PANTHER" id="PTHR34580:SF3">
    <property type="entry name" value="PROTEIN PAFB"/>
    <property type="match status" value="1"/>
</dbReference>
<dbReference type="InterPro" id="IPR026881">
    <property type="entry name" value="WYL_dom"/>
</dbReference>
<proteinExistence type="predicted"/>
<dbReference type="InterPro" id="IPR013196">
    <property type="entry name" value="HTH_11"/>
</dbReference>
<dbReference type="Pfam" id="PF13280">
    <property type="entry name" value="WYL"/>
    <property type="match status" value="1"/>
</dbReference>
<dbReference type="OrthoDB" id="9767131at2"/>
<dbReference type="GO" id="GO:0003677">
    <property type="term" value="F:DNA binding"/>
    <property type="evidence" value="ECO:0007669"/>
    <property type="project" value="UniProtKB-KW"/>
</dbReference>
<sequence>MSKSTNMLSILWLLREGRRMTAQQLADELEIHIRTVYRCIDSLCASGVPIVAESGPNGGYRILDHFAESPLLFDMEEQKALVQASTFAREAGYPFGEALGRAIDKLKRYTNEEQLDRIERHMDAFSVIHPPVEVRQRETLRALEEAASHGRSVKMEYDKGKGEAPVARIFDPYGIVHWKGAWYTVGFCCLRGQLRSFRADRIVRLEPAERRFERPDGFSAKEHLLRELLPDALDADEVTLVRLRGDERVLDLLGQHWLFAHTVVERGDGHAAYQIGTSSLQKYVPYFLLPYGKALTIVEPDFLIERMADLCGELADHYGEMKNKTGTEAECRPGKEGETMGKFAMYGKLKAHPGQGEALAAILLEAAEQAETTEGCELYIVNVAEDDPDTIWVTELWRDAAAHEASLRDEETLAMIMRAKPLIAGVEPVKLRPLGGKGYR</sequence>
<reference evidence="2 3" key="1">
    <citation type="submission" date="2018-05" db="EMBL/GenBank/DDBJ databases">
        <title>Paenibacillus flagellatus sp. nov., isolated from selenium mineral soil.</title>
        <authorList>
            <person name="Dai X."/>
        </authorList>
    </citation>
    <scope>NUCLEOTIDE SEQUENCE [LARGE SCALE GENOMIC DNA]</scope>
    <source>
        <strain evidence="2 3">DXL2</strain>
    </source>
</reference>